<dbReference type="EMBL" id="CP136893">
    <property type="protein sequence ID" value="WOL04988.1"/>
    <property type="molecule type" value="Genomic_DNA"/>
</dbReference>
<dbReference type="InterPro" id="IPR004332">
    <property type="entry name" value="Transposase_MuDR"/>
</dbReference>
<proteinExistence type="predicted"/>
<dbReference type="Proteomes" id="UP001327560">
    <property type="component" value="Chromosome 4"/>
</dbReference>
<protein>
    <recommendedName>
        <fullName evidence="2">Transposase MuDR plant domain-containing protein</fullName>
    </recommendedName>
</protein>
<name>A0AAQ3KD46_9LILI</name>
<evidence type="ECO:0000313" key="4">
    <source>
        <dbReference type="Proteomes" id="UP001327560"/>
    </source>
</evidence>
<dbReference type="AlphaFoldDB" id="A0AAQ3KD46"/>
<dbReference type="PANTHER" id="PTHR31973">
    <property type="entry name" value="POLYPROTEIN, PUTATIVE-RELATED"/>
    <property type="match status" value="1"/>
</dbReference>
<feature type="region of interest" description="Disordered" evidence="1">
    <location>
        <begin position="15"/>
        <end position="80"/>
    </location>
</feature>
<keyword evidence="4" id="KW-1185">Reference proteome</keyword>
<evidence type="ECO:0000313" key="3">
    <source>
        <dbReference type="EMBL" id="WOL04988.1"/>
    </source>
</evidence>
<dbReference type="Pfam" id="PF03108">
    <property type="entry name" value="DBD_Tnp_Mut"/>
    <property type="match status" value="1"/>
</dbReference>
<dbReference type="PANTHER" id="PTHR31973:SF187">
    <property type="entry name" value="MUTATOR TRANSPOSASE MUDRA PROTEIN"/>
    <property type="match status" value="1"/>
</dbReference>
<organism evidence="3 4">
    <name type="scientific">Canna indica</name>
    <name type="common">Indian-shot</name>
    <dbReference type="NCBI Taxonomy" id="4628"/>
    <lineage>
        <taxon>Eukaryota</taxon>
        <taxon>Viridiplantae</taxon>
        <taxon>Streptophyta</taxon>
        <taxon>Embryophyta</taxon>
        <taxon>Tracheophyta</taxon>
        <taxon>Spermatophyta</taxon>
        <taxon>Magnoliopsida</taxon>
        <taxon>Liliopsida</taxon>
        <taxon>Zingiberales</taxon>
        <taxon>Cannaceae</taxon>
        <taxon>Canna</taxon>
    </lineage>
</organism>
<evidence type="ECO:0000259" key="2">
    <source>
        <dbReference type="Pfam" id="PF03108"/>
    </source>
</evidence>
<feature type="compositionally biased region" description="Acidic residues" evidence="1">
    <location>
        <begin position="37"/>
        <end position="53"/>
    </location>
</feature>
<reference evidence="3 4" key="1">
    <citation type="submission" date="2023-10" db="EMBL/GenBank/DDBJ databases">
        <title>Chromosome-scale genome assembly provides insights into flower coloration mechanisms of Canna indica.</title>
        <authorList>
            <person name="Li C."/>
        </authorList>
    </citation>
    <scope>NUCLEOTIDE SEQUENCE [LARGE SCALE GENOMIC DNA]</scope>
    <source>
        <tissue evidence="3">Flower</tissue>
    </source>
</reference>
<accession>A0AAQ3KD46</accession>
<gene>
    <name evidence="3" type="ORF">Cni_G13711</name>
</gene>
<evidence type="ECO:0000256" key="1">
    <source>
        <dbReference type="SAM" id="MobiDB-lite"/>
    </source>
</evidence>
<sequence length="448" mass="51088">MKQVQVKQYPWQMLPKKNPLNQLQILPKPVEPIPDAPQEEPVEPIADDPEEWSDSNLPSDSETDDELMSSEFEDGSDEEYMEARTIKKEAADAKKIQDGNVREAYPSSSWSDWNDANTNEASTSQAIPVMVPIHVGDDLPPTGLNEAIPVLVHVGAEFEHVPRADLPPTGLNEPVVSDYESSDDEVITPETSAELCDKKDISFEIGMKFESPTQFKEAVQFYALHNGVNLRWVRTCKERMEAKCVPCEVGSQMHCPWRIYGSWKPGETTFIINSYVKEHKCSRSMTNRQATVEWLTNYYMEQFRQNPSWDVKLMVMDFESKFYIPIARAKWYRVRSYALEKLRGSVEDHYALLGPYLAELRKKNSTSLFNIVCDREFTSAPPVSKWLYIGFDALKKRFLHGCWPIVGFDGCFLKTFLGGQLLSAIGIDKNNQIFPIARAVVEGENYDT</sequence>
<feature type="domain" description="Transposase MuDR plant" evidence="2">
    <location>
        <begin position="201"/>
        <end position="272"/>
    </location>
</feature>
<feature type="compositionally biased region" description="Acidic residues" evidence="1">
    <location>
        <begin position="61"/>
        <end position="80"/>
    </location>
</feature>